<evidence type="ECO:0000259" key="20">
    <source>
        <dbReference type="Pfam" id="PF08245"/>
    </source>
</evidence>
<dbReference type="HAMAP" id="MF_00639">
    <property type="entry name" value="MurD"/>
    <property type="match status" value="1"/>
</dbReference>
<comment type="catalytic activity">
    <reaction evidence="16 17 18">
        <text>UDP-N-acetyl-alpha-D-muramoyl-L-alanine + D-glutamate + ATP = UDP-N-acetyl-alpha-D-muramoyl-L-alanyl-D-glutamate + ADP + phosphate + H(+)</text>
        <dbReference type="Rhea" id="RHEA:16429"/>
        <dbReference type="ChEBI" id="CHEBI:15378"/>
        <dbReference type="ChEBI" id="CHEBI:29986"/>
        <dbReference type="ChEBI" id="CHEBI:30616"/>
        <dbReference type="ChEBI" id="CHEBI:43474"/>
        <dbReference type="ChEBI" id="CHEBI:83898"/>
        <dbReference type="ChEBI" id="CHEBI:83900"/>
        <dbReference type="ChEBI" id="CHEBI:456216"/>
        <dbReference type="EC" id="6.3.2.9"/>
    </reaction>
</comment>
<dbReference type="Proteomes" id="UP000273977">
    <property type="component" value="Unassembled WGS sequence"/>
</dbReference>
<feature type="binding site" evidence="17">
    <location>
        <begin position="123"/>
        <end position="129"/>
    </location>
    <ligand>
        <name>ATP</name>
        <dbReference type="ChEBI" id="CHEBI:30616"/>
    </ligand>
</feature>
<dbReference type="NCBIfam" id="TIGR01087">
    <property type="entry name" value="murD"/>
    <property type="match status" value="1"/>
</dbReference>
<evidence type="ECO:0000256" key="1">
    <source>
        <dbReference type="ARBA" id="ARBA00002734"/>
    </source>
</evidence>
<dbReference type="SUPFAM" id="SSF53244">
    <property type="entry name" value="MurD-like peptide ligases, peptide-binding domain"/>
    <property type="match status" value="1"/>
</dbReference>
<proteinExistence type="inferred from homology"/>
<reference evidence="21 22" key="1">
    <citation type="submission" date="2018-11" db="EMBL/GenBank/DDBJ databases">
        <title>Aerococcus sp. SJQ22, whole genome shotgun sequence.</title>
        <authorList>
            <person name="Sun L."/>
            <person name="Gao X."/>
            <person name="Chen W."/>
            <person name="Huang K."/>
        </authorList>
    </citation>
    <scope>NUCLEOTIDE SEQUENCE [LARGE SCALE GENOMIC DNA]</scope>
    <source>
        <strain evidence="21 22">SJQ22</strain>
    </source>
</reference>
<dbReference type="Pfam" id="PF08245">
    <property type="entry name" value="Mur_ligase_M"/>
    <property type="match status" value="1"/>
</dbReference>
<evidence type="ECO:0000313" key="21">
    <source>
        <dbReference type="EMBL" id="RPA60829.1"/>
    </source>
</evidence>
<comment type="subcellular location">
    <subcellularLocation>
        <location evidence="2 17 18">Cytoplasm</location>
    </subcellularLocation>
</comment>
<evidence type="ECO:0000256" key="14">
    <source>
        <dbReference type="ARBA" id="ARBA00030398"/>
    </source>
</evidence>
<dbReference type="AlphaFoldDB" id="A0A3N4GDG7"/>
<protein>
    <recommendedName>
        <fullName evidence="6 17">UDP-N-acetylmuramoylalanine--D-glutamate ligase</fullName>
        <ecNumber evidence="5 17">6.3.2.9</ecNumber>
    </recommendedName>
    <alternativeName>
        <fullName evidence="15 17">D-glutamic acid-adding enzyme</fullName>
    </alternativeName>
    <alternativeName>
        <fullName evidence="14 17">UDP-N-acetylmuramoyl-L-alanyl-D-glutamate synthetase</fullName>
    </alternativeName>
</protein>
<dbReference type="SUPFAM" id="SSF53623">
    <property type="entry name" value="MurD-like peptide ligases, catalytic domain"/>
    <property type="match status" value="1"/>
</dbReference>
<dbReference type="EC" id="6.3.2.9" evidence="5 17"/>
<feature type="domain" description="Mur ligase C-terminal" evidence="19">
    <location>
        <begin position="321"/>
        <end position="436"/>
    </location>
</feature>
<keyword evidence="17 18" id="KW-0131">Cell cycle</keyword>
<dbReference type="PANTHER" id="PTHR43692:SF1">
    <property type="entry name" value="UDP-N-ACETYLMURAMOYLALANINE--D-GLUTAMATE LIGASE"/>
    <property type="match status" value="1"/>
</dbReference>
<dbReference type="GO" id="GO:0051301">
    <property type="term" value="P:cell division"/>
    <property type="evidence" value="ECO:0007669"/>
    <property type="project" value="UniProtKB-KW"/>
</dbReference>
<accession>A0A3N4GDG7</accession>
<evidence type="ECO:0000259" key="19">
    <source>
        <dbReference type="Pfam" id="PF02875"/>
    </source>
</evidence>
<comment type="similarity">
    <text evidence="4 17">Belongs to the MurCDEF family.</text>
</comment>
<dbReference type="InterPro" id="IPR036615">
    <property type="entry name" value="Mur_ligase_C_dom_sf"/>
</dbReference>
<evidence type="ECO:0000256" key="13">
    <source>
        <dbReference type="ARBA" id="ARBA00023316"/>
    </source>
</evidence>
<dbReference type="InterPro" id="IPR036565">
    <property type="entry name" value="Mur-like_cat_sf"/>
</dbReference>
<evidence type="ECO:0000256" key="4">
    <source>
        <dbReference type="ARBA" id="ARBA00010416"/>
    </source>
</evidence>
<evidence type="ECO:0000256" key="16">
    <source>
        <dbReference type="ARBA" id="ARBA00047632"/>
    </source>
</evidence>
<dbReference type="RefSeq" id="WP_123779655.1">
    <property type="nucleotide sequence ID" value="NZ_RKMG01000008.1"/>
</dbReference>
<dbReference type="Pfam" id="PF21799">
    <property type="entry name" value="MurD-like_N"/>
    <property type="match status" value="1"/>
</dbReference>
<comment type="pathway">
    <text evidence="3 17 18">Cell wall biogenesis; peptidoglycan biosynthesis.</text>
</comment>
<dbReference type="InterPro" id="IPR013221">
    <property type="entry name" value="Mur_ligase_cen"/>
</dbReference>
<dbReference type="GO" id="GO:0008360">
    <property type="term" value="P:regulation of cell shape"/>
    <property type="evidence" value="ECO:0007669"/>
    <property type="project" value="UniProtKB-KW"/>
</dbReference>
<comment type="function">
    <text evidence="1 17 18">Cell wall formation. Catalyzes the addition of glutamate to the nucleotide precursor UDP-N-acetylmuramoyl-L-alanine (UMA).</text>
</comment>
<dbReference type="GO" id="GO:0071555">
    <property type="term" value="P:cell wall organization"/>
    <property type="evidence" value="ECO:0007669"/>
    <property type="project" value="UniProtKB-KW"/>
</dbReference>
<organism evidence="21 22">
    <name type="scientific">Aerococcus agrisoli</name>
    <dbReference type="NCBI Taxonomy" id="2487350"/>
    <lineage>
        <taxon>Bacteria</taxon>
        <taxon>Bacillati</taxon>
        <taxon>Bacillota</taxon>
        <taxon>Bacilli</taxon>
        <taxon>Lactobacillales</taxon>
        <taxon>Aerococcaceae</taxon>
        <taxon>Aerococcus</taxon>
    </lineage>
</organism>
<evidence type="ECO:0000256" key="18">
    <source>
        <dbReference type="RuleBase" id="RU003664"/>
    </source>
</evidence>
<dbReference type="InterPro" id="IPR004101">
    <property type="entry name" value="Mur_ligase_C"/>
</dbReference>
<dbReference type="EMBL" id="RKMG01000008">
    <property type="protein sequence ID" value="RPA60829.1"/>
    <property type="molecule type" value="Genomic_DNA"/>
</dbReference>
<dbReference type="GO" id="GO:0005737">
    <property type="term" value="C:cytoplasm"/>
    <property type="evidence" value="ECO:0007669"/>
    <property type="project" value="UniProtKB-SubCell"/>
</dbReference>
<keyword evidence="17 18" id="KW-0132">Cell division</keyword>
<keyword evidence="9 17" id="KW-0547">Nucleotide-binding</keyword>
<evidence type="ECO:0000256" key="17">
    <source>
        <dbReference type="HAMAP-Rule" id="MF_00639"/>
    </source>
</evidence>
<evidence type="ECO:0000256" key="11">
    <source>
        <dbReference type="ARBA" id="ARBA00022960"/>
    </source>
</evidence>
<dbReference type="GO" id="GO:0005524">
    <property type="term" value="F:ATP binding"/>
    <property type="evidence" value="ECO:0007669"/>
    <property type="project" value="UniProtKB-UniRule"/>
</dbReference>
<name>A0A3N4GDG7_9LACT</name>
<dbReference type="Gene3D" id="3.40.50.720">
    <property type="entry name" value="NAD(P)-binding Rossmann-like Domain"/>
    <property type="match status" value="1"/>
</dbReference>
<dbReference type="InterPro" id="IPR005762">
    <property type="entry name" value="MurD"/>
</dbReference>
<evidence type="ECO:0000313" key="22">
    <source>
        <dbReference type="Proteomes" id="UP000273977"/>
    </source>
</evidence>
<keyword evidence="12 17" id="KW-0573">Peptidoglycan synthesis</keyword>
<evidence type="ECO:0000256" key="6">
    <source>
        <dbReference type="ARBA" id="ARBA00015655"/>
    </source>
</evidence>
<dbReference type="OrthoDB" id="9809796at2"/>
<keyword evidence="13 17" id="KW-0961">Cell wall biogenesis/degradation</keyword>
<evidence type="ECO:0000256" key="5">
    <source>
        <dbReference type="ARBA" id="ARBA00012212"/>
    </source>
</evidence>
<gene>
    <name evidence="17" type="primary">murD</name>
    <name evidence="21" type="ORF">EF384_03780</name>
</gene>
<keyword evidence="11 17" id="KW-0133">Cell shape</keyword>
<evidence type="ECO:0000256" key="15">
    <source>
        <dbReference type="ARBA" id="ARBA00032324"/>
    </source>
</evidence>
<evidence type="ECO:0000256" key="10">
    <source>
        <dbReference type="ARBA" id="ARBA00022840"/>
    </source>
</evidence>
<dbReference type="GO" id="GO:0009252">
    <property type="term" value="P:peptidoglycan biosynthetic process"/>
    <property type="evidence" value="ECO:0007669"/>
    <property type="project" value="UniProtKB-UniRule"/>
</dbReference>
<dbReference type="Gene3D" id="3.40.1190.10">
    <property type="entry name" value="Mur-like, catalytic domain"/>
    <property type="match status" value="1"/>
</dbReference>
<evidence type="ECO:0000256" key="2">
    <source>
        <dbReference type="ARBA" id="ARBA00004496"/>
    </source>
</evidence>
<comment type="caution">
    <text evidence="21">The sequence shown here is derived from an EMBL/GenBank/DDBJ whole genome shotgun (WGS) entry which is preliminary data.</text>
</comment>
<sequence length="466" mass="50850">MQAAEWRESIRNKKILVLGLAKTGVSVVQHLNALGAIVTVNDFKPLDENKEAQQLIDENNARVVAGSHPVSLLDEDFAFMVKNPGIPYTNPMVVRALEIGLPVYTDVELADKMTDAMIIGITGSNGKTTTTSLVGEMLSHASNLSGQSFVGGNIGIPSLDIASQASEADRLILELSSFQLMGTSEFKPHIAAITNIYGAHLDYHGSMEEYISAKWRITANQTSDDYLILNADQKGVFGDRQTNATIVPFSSTSKQADGAWFDRETEKFMWHDEVVLDRRDLLLPGNHNVENMLVTMAVGKLLGLSNEDIKAGIAQFHGVKHRLQFVAEIDGRRFYNDSKATNNDATITALDSFMGPNDSLVWLAGGLDRGNAIDELGEHMTNVHAMVISGESADKFQALCQAQGITAIAKAEWIEDAVQKALELSNEGDIILLSPASASWDQYPNFENRGDRYIKAIEALANPDSL</sequence>
<evidence type="ECO:0000256" key="9">
    <source>
        <dbReference type="ARBA" id="ARBA00022741"/>
    </source>
</evidence>
<dbReference type="UniPathway" id="UPA00219"/>
<evidence type="ECO:0000256" key="12">
    <source>
        <dbReference type="ARBA" id="ARBA00022984"/>
    </source>
</evidence>
<feature type="domain" description="Mur ligase central" evidence="20">
    <location>
        <begin position="121"/>
        <end position="298"/>
    </location>
</feature>
<evidence type="ECO:0000256" key="3">
    <source>
        <dbReference type="ARBA" id="ARBA00004752"/>
    </source>
</evidence>
<dbReference type="PANTHER" id="PTHR43692">
    <property type="entry name" value="UDP-N-ACETYLMURAMOYLALANINE--D-GLUTAMATE LIGASE"/>
    <property type="match status" value="1"/>
</dbReference>
<evidence type="ECO:0000256" key="8">
    <source>
        <dbReference type="ARBA" id="ARBA00022598"/>
    </source>
</evidence>
<dbReference type="Pfam" id="PF02875">
    <property type="entry name" value="Mur_ligase_C"/>
    <property type="match status" value="1"/>
</dbReference>
<dbReference type="SUPFAM" id="SSF51984">
    <property type="entry name" value="MurCD N-terminal domain"/>
    <property type="match status" value="1"/>
</dbReference>
<keyword evidence="22" id="KW-1185">Reference proteome</keyword>
<dbReference type="GO" id="GO:0008764">
    <property type="term" value="F:UDP-N-acetylmuramoylalanine-D-glutamate ligase activity"/>
    <property type="evidence" value="ECO:0007669"/>
    <property type="project" value="UniProtKB-UniRule"/>
</dbReference>
<keyword evidence="7 17" id="KW-0963">Cytoplasm</keyword>
<dbReference type="Gene3D" id="3.90.190.20">
    <property type="entry name" value="Mur ligase, C-terminal domain"/>
    <property type="match status" value="1"/>
</dbReference>
<keyword evidence="10 17" id="KW-0067">ATP-binding</keyword>
<keyword evidence="8 17" id="KW-0436">Ligase</keyword>
<evidence type="ECO:0000256" key="7">
    <source>
        <dbReference type="ARBA" id="ARBA00022490"/>
    </source>
</evidence>